<dbReference type="EMBL" id="JBHUGS010000002">
    <property type="protein sequence ID" value="MFD1950443.1"/>
    <property type="molecule type" value="Genomic_DNA"/>
</dbReference>
<comment type="caution">
    <text evidence="2">The sequence shown here is derived from an EMBL/GenBank/DDBJ whole genome shotgun (WGS) entry which is preliminary data.</text>
</comment>
<proteinExistence type="predicted"/>
<reference evidence="3" key="1">
    <citation type="journal article" date="2019" name="Int. J. Syst. Evol. Microbiol.">
        <title>The Global Catalogue of Microorganisms (GCM) 10K type strain sequencing project: providing services to taxonomists for standard genome sequencing and annotation.</title>
        <authorList>
            <consortium name="The Broad Institute Genomics Platform"/>
            <consortium name="The Broad Institute Genome Sequencing Center for Infectious Disease"/>
            <person name="Wu L."/>
            <person name="Ma J."/>
        </authorList>
    </citation>
    <scope>NUCLEOTIDE SEQUENCE [LARGE SCALE GENOMIC DNA]</scope>
    <source>
        <strain evidence="3">CGMCC 1.12702</strain>
    </source>
</reference>
<dbReference type="RefSeq" id="WP_380928524.1">
    <property type="nucleotide sequence ID" value="NZ_JBHUGS010000002.1"/>
</dbReference>
<accession>A0ABW4TV58</accession>
<keyword evidence="1" id="KW-0812">Transmembrane</keyword>
<gene>
    <name evidence="2" type="ORF">ACFSGX_06645</name>
</gene>
<evidence type="ECO:0000256" key="1">
    <source>
        <dbReference type="SAM" id="Phobius"/>
    </source>
</evidence>
<evidence type="ECO:0008006" key="4">
    <source>
        <dbReference type="Google" id="ProtNLM"/>
    </source>
</evidence>
<organism evidence="2 3">
    <name type="scientific">Sphingomonas arantia</name>
    <dbReference type="NCBI Taxonomy" id="1460676"/>
    <lineage>
        <taxon>Bacteria</taxon>
        <taxon>Pseudomonadati</taxon>
        <taxon>Pseudomonadota</taxon>
        <taxon>Alphaproteobacteria</taxon>
        <taxon>Sphingomonadales</taxon>
        <taxon>Sphingomonadaceae</taxon>
        <taxon>Sphingomonas</taxon>
    </lineage>
</organism>
<keyword evidence="1" id="KW-1133">Transmembrane helix</keyword>
<dbReference type="Proteomes" id="UP001597400">
    <property type="component" value="Unassembled WGS sequence"/>
</dbReference>
<keyword evidence="3" id="KW-1185">Reference proteome</keyword>
<sequence length="231" mass="24537">MALLVVVPVAILLFCLALPLFLPWLGWTMRRDERRKRERVAAWPCGWCVAPLGVAALDRGDAVQAAWRVATPADDALVGRRHPHSLDACCPRCGAGHGYDGGTGGFVMVDAREVAALSGSPNAARGGVAMAWPWQPWLAASCRIVVGRHSGPPIVVAVPPSVDVGAIAEALLRLPDLDLAGGWRLTVGPVEIAFRRRDGMPAIRRSGPALRVEQLGSGDAVALERAEDLRA</sequence>
<evidence type="ECO:0000313" key="3">
    <source>
        <dbReference type="Proteomes" id="UP001597400"/>
    </source>
</evidence>
<protein>
    <recommendedName>
        <fullName evidence="4">DUF2797 domain-containing protein</fullName>
    </recommendedName>
</protein>
<name>A0ABW4TV58_9SPHN</name>
<evidence type="ECO:0000313" key="2">
    <source>
        <dbReference type="EMBL" id="MFD1950443.1"/>
    </source>
</evidence>
<feature type="transmembrane region" description="Helical" evidence="1">
    <location>
        <begin position="6"/>
        <end position="27"/>
    </location>
</feature>
<keyword evidence="1" id="KW-0472">Membrane</keyword>